<evidence type="ECO:0000313" key="2">
    <source>
        <dbReference type="Proteomes" id="UP000324222"/>
    </source>
</evidence>
<reference evidence="1 2" key="1">
    <citation type="submission" date="2019-05" db="EMBL/GenBank/DDBJ databases">
        <title>Another draft genome of Portunus trituberculatus and its Hox gene families provides insights of decapod evolution.</title>
        <authorList>
            <person name="Jeong J.-H."/>
            <person name="Song I."/>
            <person name="Kim S."/>
            <person name="Choi T."/>
            <person name="Kim D."/>
            <person name="Ryu S."/>
            <person name="Kim W."/>
        </authorList>
    </citation>
    <scope>NUCLEOTIDE SEQUENCE [LARGE SCALE GENOMIC DNA]</scope>
    <source>
        <tissue evidence="1">Muscle</tissue>
    </source>
</reference>
<dbReference type="Proteomes" id="UP000324222">
    <property type="component" value="Unassembled WGS sequence"/>
</dbReference>
<protein>
    <submittedName>
        <fullName evidence="1">Uncharacterized protein</fullName>
    </submittedName>
</protein>
<keyword evidence="2" id="KW-1185">Reference proteome</keyword>
<evidence type="ECO:0000313" key="1">
    <source>
        <dbReference type="EMBL" id="MPC08793.1"/>
    </source>
</evidence>
<name>A0A5B7CME9_PORTR</name>
<proteinExistence type="predicted"/>
<gene>
    <name evidence="1" type="ORF">E2C01_001385</name>
</gene>
<comment type="caution">
    <text evidence="1">The sequence shown here is derived from an EMBL/GenBank/DDBJ whole genome shotgun (WGS) entry which is preliminary data.</text>
</comment>
<organism evidence="1 2">
    <name type="scientific">Portunus trituberculatus</name>
    <name type="common">Swimming crab</name>
    <name type="synonym">Neptunus trituberculatus</name>
    <dbReference type="NCBI Taxonomy" id="210409"/>
    <lineage>
        <taxon>Eukaryota</taxon>
        <taxon>Metazoa</taxon>
        <taxon>Ecdysozoa</taxon>
        <taxon>Arthropoda</taxon>
        <taxon>Crustacea</taxon>
        <taxon>Multicrustacea</taxon>
        <taxon>Malacostraca</taxon>
        <taxon>Eumalacostraca</taxon>
        <taxon>Eucarida</taxon>
        <taxon>Decapoda</taxon>
        <taxon>Pleocyemata</taxon>
        <taxon>Brachyura</taxon>
        <taxon>Eubrachyura</taxon>
        <taxon>Portunoidea</taxon>
        <taxon>Portunidae</taxon>
        <taxon>Portuninae</taxon>
        <taxon>Portunus</taxon>
    </lineage>
</organism>
<dbReference type="AlphaFoldDB" id="A0A5B7CME9"/>
<accession>A0A5B7CME9</accession>
<sequence length="104" mass="11316">MVTLCENLGGGGTANATPLRIRPQTPAPLTSTTGSEFGGYWYFGVPIFGVHPYWIVVRNGPCLTNLQFGIEDSDDKAVFVVLSPLAATWHRLSLYSNGILYLIL</sequence>
<dbReference type="EMBL" id="VSRR010000044">
    <property type="protein sequence ID" value="MPC08793.1"/>
    <property type="molecule type" value="Genomic_DNA"/>
</dbReference>